<dbReference type="InterPro" id="IPR023798">
    <property type="entry name" value="Ribosomal_uS7_dom"/>
</dbReference>
<evidence type="ECO:0000256" key="3">
    <source>
        <dbReference type="ARBA" id="ARBA00023274"/>
    </source>
</evidence>
<keyword evidence="3" id="KW-0687">Ribonucleoprotein</keyword>
<gene>
    <name evidence="5" type="ORF">JR316_009920</name>
</gene>
<accession>A0A8H7XTG6</accession>
<proteinExistence type="inferred from homology"/>
<name>A0A8H7XTG6_PSICU</name>
<dbReference type="GO" id="GO:0005840">
    <property type="term" value="C:ribosome"/>
    <property type="evidence" value="ECO:0007669"/>
    <property type="project" value="UniProtKB-KW"/>
</dbReference>
<dbReference type="EMBL" id="JAFIQS010000010">
    <property type="protein sequence ID" value="KAG5165224.1"/>
    <property type="molecule type" value="Genomic_DNA"/>
</dbReference>
<comment type="similarity">
    <text evidence="1">Belongs to the universal ribosomal protein uS7 family.</text>
</comment>
<organism evidence="5">
    <name type="scientific">Psilocybe cubensis</name>
    <name type="common">Psychedelic mushroom</name>
    <name type="synonym">Stropharia cubensis</name>
    <dbReference type="NCBI Taxonomy" id="181762"/>
    <lineage>
        <taxon>Eukaryota</taxon>
        <taxon>Fungi</taxon>
        <taxon>Dikarya</taxon>
        <taxon>Basidiomycota</taxon>
        <taxon>Agaricomycotina</taxon>
        <taxon>Agaricomycetes</taxon>
        <taxon>Agaricomycetidae</taxon>
        <taxon>Agaricales</taxon>
        <taxon>Agaricineae</taxon>
        <taxon>Strophariaceae</taxon>
        <taxon>Psilocybe</taxon>
    </lineage>
</organism>
<dbReference type="SUPFAM" id="SSF47973">
    <property type="entry name" value="Ribosomal protein S7"/>
    <property type="match status" value="1"/>
</dbReference>
<dbReference type="OrthoDB" id="9972728at2759"/>
<dbReference type="AlphaFoldDB" id="A0A8H7XTG6"/>
<dbReference type="Gene3D" id="1.10.455.10">
    <property type="entry name" value="Ribosomal protein S7 domain"/>
    <property type="match status" value="1"/>
</dbReference>
<dbReference type="Pfam" id="PF00177">
    <property type="entry name" value="Ribosomal_S7"/>
    <property type="match status" value="1"/>
</dbReference>
<sequence>MLSALRQRVSLVPRLAPAQICRVSMISIQKAQEDEAIKVLDEIQAPAAPEEQPMQTVVQQRADLDVMHHHIPPAQSPILQLFISWIMKDGKRATAAKRISDMLLRIHIMTQSQPLPIVEAAVERASPAVWVSRMKKGGGKTIVKPKPLNERQRASWGVYWIMEGANKKGRPGKDIADRLAREIIAVLQDTPGEPKVWANMQKKRIHEEALTNRGNLAKR</sequence>
<protein>
    <recommendedName>
        <fullName evidence="4">Small ribosomal subunit protein uS7 domain-containing protein</fullName>
    </recommendedName>
</protein>
<dbReference type="InterPro" id="IPR000235">
    <property type="entry name" value="Ribosomal_uS7"/>
</dbReference>
<feature type="domain" description="Small ribosomal subunit protein uS7" evidence="4">
    <location>
        <begin position="73"/>
        <end position="213"/>
    </location>
</feature>
<evidence type="ECO:0000256" key="2">
    <source>
        <dbReference type="ARBA" id="ARBA00022980"/>
    </source>
</evidence>
<keyword evidence="2" id="KW-0689">Ribosomal protein</keyword>
<evidence type="ECO:0000259" key="4">
    <source>
        <dbReference type="Pfam" id="PF00177"/>
    </source>
</evidence>
<evidence type="ECO:0000256" key="1">
    <source>
        <dbReference type="ARBA" id="ARBA00007151"/>
    </source>
</evidence>
<evidence type="ECO:0000313" key="5">
    <source>
        <dbReference type="EMBL" id="KAG5165224.1"/>
    </source>
</evidence>
<comment type="caution">
    <text evidence="5">The sequence shown here is derived from an EMBL/GenBank/DDBJ whole genome shotgun (WGS) entry which is preliminary data.</text>
</comment>
<dbReference type="GO" id="GO:1990904">
    <property type="term" value="C:ribonucleoprotein complex"/>
    <property type="evidence" value="ECO:0007669"/>
    <property type="project" value="UniProtKB-KW"/>
</dbReference>
<dbReference type="InterPro" id="IPR036823">
    <property type="entry name" value="Ribosomal_uS7_dom_sf"/>
</dbReference>
<dbReference type="GO" id="GO:0006412">
    <property type="term" value="P:translation"/>
    <property type="evidence" value="ECO:0007669"/>
    <property type="project" value="InterPro"/>
</dbReference>
<reference evidence="5" key="1">
    <citation type="submission" date="2021-02" db="EMBL/GenBank/DDBJ databases">
        <title>Psilocybe cubensis genome.</title>
        <authorList>
            <person name="Mckernan K.J."/>
            <person name="Crawford S."/>
            <person name="Trippe A."/>
            <person name="Kane L.T."/>
            <person name="Mclaughlin S."/>
        </authorList>
    </citation>
    <scope>NUCLEOTIDE SEQUENCE [LARGE SCALE GENOMIC DNA]</scope>
    <source>
        <strain evidence="5">MGC-MH-2018</strain>
    </source>
</reference>
<dbReference type="PANTHER" id="PTHR11205">
    <property type="entry name" value="RIBOSOMAL PROTEIN S7"/>
    <property type="match status" value="1"/>
</dbReference>